<comment type="caution">
    <text evidence="2">The sequence shown here is derived from an EMBL/GenBank/DDBJ whole genome shotgun (WGS) entry which is preliminary data.</text>
</comment>
<feature type="compositionally biased region" description="Basic and acidic residues" evidence="1">
    <location>
        <begin position="177"/>
        <end position="191"/>
    </location>
</feature>
<dbReference type="EMBL" id="MPUH01000663">
    <property type="protein sequence ID" value="OMJ75884.1"/>
    <property type="molecule type" value="Genomic_DNA"/>
</dbReference>
<proteinExistence type="predicted"/>
<accession>A0A1R2BGN2</accession>
<dbReference type="AlphaFoldDB" id="A0A1R2BGN2"/>
<reference evidence="2 3" key="1">
    <citation type="submission" date="2016-11" db="EMBL/GenBank/DDBJ databases">
        <title>The macronuclear genome of Stentor coeruleus: a giant cell with tiny introns.</title>
        <authorList>
            <person name="Slabodnick M."/>
            <person name="Ruby J.G."/>
            <person name="Reiff S.B."/>
            <person name="Swart E.C."/>
            <person name="Gosai S."/>
            <person name="Prabakaran S."/>
            <person name="Witkowska E."/>
            <person name="Larue G.E."/>
            <person name="Fisher S."/>
            <person name="Freeman R.M."/>
            <person name="Gunawardena J."/>
            <person name="Chu W."/>
            <person name="Stover N.A."/>
            <person name="Gregory B.D."/>
            <person name="Nowacki M."/>
            <person name="Derisi J."/>
            <person name="Roy S.W."/>
            <person name="Marshall W.F."/>
            <person name="Sood P."/>
        </authorList>
    </citation>
    <scope>NUCLEOTIDE SEQUENCE [LARGE SCALE GENOMIC DNA]</scope>
    <source>
        <strain evidence="2">WM001</strain>
    </source>
</reference>
<protein>
    <submittedName>
        <fullName evidence="2">Uncharacterized protein</fullName>
    </submittedName>
</protein>
<dbReference type="Proteomes" id="UP000187209">
    <property type="component" value="Unassembled WGS sequence"/>
</dbReference>
<sequence length="344" mass="39102">MILDLYGSNIDLFQEMLSSISKKTEIKRYNVSKNSIGGSSALTSNTIESVSCSPKRKISRALTCAYSKTSPPPSAEVQIKVDEKAENDEIMHFEDSKSQYPSQKLNGPSKETNKIQRNGARSRTHINSGCTSFRSIIEEIDAFDRSFSISPPKFESPKVNHPKNNSISNQKSIIEETKRNEPKYMEEDHLENQITPKRKSNTDYKPDDLRNKERKSPDVLSVNENFELDCSKEIQYYVKNHYEDRSYLSIPKASNRLSIASNLSINSNVHQDITNEIIGDLTSSVKKLSQRLIKSEEIAYETLVEHVRLLNSIKGLENKIEEQKRNRIEKGGIKSGCSNQCLLF</sequence>
<feature type="region of interest" description="Disordered" evidence="1">
    <location>
        <begin position="95"/>
        <end position="126"/>
    </location>
</feature>
<name>A0A1R2BGN2_9CILI</name>
<feature type="region of interest" description="Disordered" evidence="1">
    <location>
        <begin position="177"/>
        <end position="216"/>
    </location>
</feature>
<gene>
    <name evidence="2" type="ORF">SteCoe_24860</name>
</gene>
<evidence type="ECO:0000313" key="2">
    <source>
        <dbReference type="EMBL" id="OMJ75884.1"/>
    </source>
</evidence>
<evidence type="ECO:0000313" key="3">
    <source>
        <dbReference type="Proteomes" id="UP000187209"/>
    </source>
</evidence>
<keyword evidence="3" id="KW-1185">Reference proteome</keyword>
<evidence type="ECO:0000256" key="1">
    <source>
        <dbReference type="SAM" id="MobiDB-lite"/>
    </source>
</evidence>
<feature type="compositionally biased region" description="Basic and acidic residues" evidence="1">
    <location>
        <begin position="200"/>
        <end position="216"/>
    </location>
</feature>
<organism evidence="2 3">
    <name type="scientific">Stentor coeruleus</name>
    <dbReference type="NCBI Taxonomy" id="5963"/>
    <lineage>
        <taxon>Eukaryota</taxon>
        <taxon>Sar</taxon>
        <taxon>Alveolata</taxon>
        <taxon>Ciliophora</taxon>
        <taxon>Postciliodesmatophora</taxon>
        <taxon>Heterotrichea</taxon>
        <taxon>Heterotrichida</taxon>
        <taxon>Stentoridae</taxon>
        <taxon>Stentor</taxon>
    </lineage>
</organism>
<feature type="compositionally biased region" description="Polar residues" evidence="1">
    <location>
        <begin position="98"/>
        <end position="126"/>
    </location>
</feature>